<evidence type="ECO:0000313" key="1">
    <source>
        <dbReference type="EMBL" id="ABN05816.1"/>
    </source>
</evidence>
<proteinExistence type="predicted"/>
<name>A2Q1J9_MEDTR</name>
<organism evidence="1">
    <name type="scientific">Medicago truncatula</name>
    <name type="common">Barrel medic</name>
    <name type="synonym">Medicago tribuloides</name>
    <dbReference type="NCBI Taxonomy" id="3880"/>
    <lineage>
        <taxon>Eukaryota</taxon>
        <taxon>Viridiplantae</taxon>
        <taxon>Streptophyta</taxon>
        <taxon>Embryophyta</taxon>
        <taxon>Tracheophyta</taxon>
        <taxon>Spermatophyta</taxon>
        <taxon>Magnoliopsida</taxon>
        <taxon>eudicotyledons</taxon>
        <taxon>Gunneridae</taxon>
        <taxon>Pentapetalae</taxon>
        <taxon>rosids</taxon>
        <taxon>fabids</taxon>
        <taxon>Fabales</taxon>
        <taxon>Fabaceae</taxon>
        <taxon>Papilionoideae</taxon>
        <taxon>50 kb inversion clade</taxon>
        <taxon>NPAAA clade</taxon>
        <taxon>Hologalegina</taxon>
        <taxon>IRL clade</taxon>
        <taxon>Trifolieae</taxon>
        <taxon>Medicago</taxon>
    </lineage>
</organism>
<protein>
    <submittedName>
        <fullName evidence="1">Uncharacterized protein</fullName>
    </submittedName>
</protein>
<reference evidence="1" key="2">
    <citation type="submission" date="2007-03" db="EMBL/GenBank/DDBJ databases">
        <authorList>
            <consortium name="The International Medicago Genome Annotation Group"/>
        </authorList>
    </citation>
    <scope>NUCLEOTIDE SEQUENCE</scope>
</reference>
<gene>
    <name evidence="1" type="ORF">MtrDRAFT_AC148915g20v2</name>
</gene>
<accession>A2Q1J9</accession>
<dbReference type="EMBL" id="AC148915">
    <property type="protein sequence ID" value="ABN05816.1"/>
    <property type="molecule type" value="Genomic_DNA"/>
</dbReference>
<sequence>MYMKVYDWMNNRPERFKIYASDAVIQLDLIARVHGISSAEGFCSEPSQ</sequence>
<reference evidence="1" key="1">
    <citation type="submission" date="2004-05" db="EMBL/GenBank/DDBJ databases">
        <authorList>
            <person name="Town C.D."/>
        </authorList>
    </citation>
    <scope>NUCLEOTIDE SEQUENCE</scope>
</reference>
<dbReference type="AlphaFoldDB" id="A2Q1J9"/>